<dbReference type="AlphaFoldDB" id="A0ABC8KSR7"/>
<keyword evidence="4" id="KW-1185">Reference proteome</keyword>
<sequence>MNSEEIQRKMADHERKVVELERRLVEYERKIVDFQLMHAEEMQRNLTDHEQKLVGLKREMDDYEQRIMDYELKRVRYERKIVRLENSLFYKEYEILSAKFTMVEALPELNAPCGSNPFEELIRTPGSLDEFIFHKACREAWDKEGKAGDEMEMSAEAVNLYRLWTGLINDEQWELYPAQGLYGLIENSDLEELQDKYGASLYNAIKTAWVEILLFRRTGVTLKPWNHDAGREQTLSELLELLPSTIEDLRSGH</sequence>
<comment type="caution">
    <text evidence="3">The sequence shown here is derived from an EMBL/GenBank/DDBJ whole genome shotgun (WGS) entry which is preliminary data.</text>
</comment>
<dbReference type="Proteomes" id="UP001642260">
    <property type="component" value="Unassembled WGS sequence"/>
</dbReference>
<feature type="domain" description="Factor of DNA methylation 1-5/IDN2" evidence="2">
    <location>
        <begin position="126"/>
        <end position="247"/>
    </location>
</feature>
<keyword evidence="1" id="KW-0175">Coiled coil</keyword>
<dbReference type="SUPFAM" id="SSF57997">
    <property type="entry name" value="Tropomyosin"/>
    <property type="match status" value="1"/>
</dbReference>
<accession>A0ABC8KSR7</accession>
<proteinExistence type="predicted"/>
<evidence type="ECO:0000313" key="4">
    <source>
        <dbReference type="Proteomes" id="UP001642260"/>
    </source>
</evidence>
<dbReference type="EMBL" id="CAKOAT010252931">
    <property type="protein sequence ID" value="CAH8358763.1"/>
    <property type="molecule type" value="Genomic_DNA"/>
</dbReference>
<protein>
    <recommendedName>
        <fullName evidence="2">Factor of DNA methylation 1-5/IDN2 domain-containing protein</fullName>
    </recommendedName>
</protein>
<feature type="coiled-coil region" evidence="1">
    <location>
        <begin position="3"/>
        <end position="87"/>
    </location>
</feature>
<evidence type="ECO:0000256" key="1">
    <source>
        <dbReference type="SAM" id="Coils"/>
    </source>
</evidence>
<gene>
    <name evidence="3" type="ORF">ERUC_LOCUS24519</name>
</gene>
<organism evidence="3 4">
    <name type="scientific">Eruca vesicaria subsp. sativa</name>
    <name type="common">Garden rocket</name>
    <name type="synonym">Eruca sativa</name>
    <dbReference type="NCBI Taxonomy" id="29727"/>
    <lineage>
        <taxon>Eukaryota</taxon>
        <taxon>Viridiplantae</taxon>
        <taxon>Streptophyta</taxon>
        <taxon>Embryophyta</taxon>
        <taxon>Tracheophyta</taxon>
        <taxon>Spermatophyta</taxon>
        <taxon>Magnoliopsida</taxon>
        <taxon>eudicotyledons</taxon>
        <taxon>Gunneridae</taxon>
        <taxon>Pentapetalae</taxon>
        <taxon>rosids</taxon>
        <taxon>malvids</taxon>
        <taxon>Brassicales</taxon>
        <taxon>Brassicaceae</taxon>
        <taxon>Brassiceae</taxon>
        <taxon>Eruca</taxon>
    </lineage>
</organism>
<name>A0ABC8KSR7_ERUVS</name>
<evidence type="ECO:0000259" key="2">
    <source>
        <dbReference type="Pfam" id="PF03469"/>
    </source>
</evidence>
<reference evidence="3 4" key="1">
    <citation type="submission" date="2022-03" db="EMBL/GenBank/DDBJ databases">
        <authorList>
            <person name="Macdonald S."/>
            <person name="Ahmed S."/>
            <person name="Newling K."/>
        </authorList>
    </citation>
    <scope>NUCLEOTIDE SEQUENCE [LARGE SCALE GENOMIC DNA]</scope>
</reference>
<dbReference type="InterPro" id="IPR005379">
    <property type="entry name" value="FDM1-5/IDN2_XH"/>
</dbReference>
<dbReference type="Pfam" id="PF03469">
    <property type="entry name" value="XH"/>
    <property type="match status" value="1"/>
</dbReference>
<evidence type="ECO:0000313" key="3">
    <source>
        <dbReference type="EMBL" id="CAH8358763.1"/>
    </source>
</evidence>